<sequence>MVLVCEEKEKQEKFELSGHVGECKYSAKVWKAVSQRGQIIWSSQPWLHAWEEAVQRYNSKKNPRHRVAGLVIASTIYHLWKERNNRVHNHHFSGTQRTEDDIINTIRERLANLGAENQALEGMLHQWNIN</sequence>
<organism evidence="1 2">
    <name type="scientific">Salix koriyanagi</name>
    <dbReference type="NCBI Taxonomy" id="2511006"/>
    <lineage>
        <taxon>Eukaryota</taxon>
        <taxon>Viridiplantae</taxon>
        <taxon>Streptophyta</taxon>
        <taxon>Embryophyta</taxon>
        <taxon>Tracheophyta</taxon>
        <taxon>Spermatophyta</taxon>
        <taxon>Magnoliopsida</taxon>
        <taxon>eudicotyledons</taxon>
        <taxon>Gunneridae</taxon>
        <taxon>Pentapetalae</taxon>
        <taxon>rosids</taxon>
        <taxon>fabids</taxon>
        <taxon>Malpighiales</taxon>
        <taxon>Salicaceae</taxon>
        <taxon>Saliceae</taxon>
        <taxon>Salix</taxon>
    </lineage>
</organism>
<protein>
    <submittedName>
        <fullName evidence="1">Uncharacterized protein</fullName>
    </submittedName>
</protein>
<gene>
    <name evidence="1" type="ORF">OIU74_021839</name>
</gene>
<keyword evidence="2" id="KW-1185">Reference proteome</keyword>
<reference evidence="1" key="2">
    <citation type="journal article" date="2023" name="Int. J. Mol. Sci.">
        <title>De Novo Assembly and Annotation of 11 Diverse Shrub Willow (Salix) Genomes Reveals Novel Gene Organization in Sex-Linked Regions.</title>
        <authorList>
            <person name="Hyden B."/>
            <person name="Feng K."/>
            <person name="Yates T.B."/>
            <person name="Jawdy S."/>
            <person name="Cereghino C."/>
            <person name="Smart L.B."/>
            <person name="Muchero W."/>
        </authorList>
    </citation>
    <scope>NUCLEOTIDE SEQUENCE</scope>
    <source>
        <tissue evidence="1">Shoot tip</tissue>
    </source>
</reference>
<dbReference type="Proteomes" id="UP001151752">
    <property type="component" value="Chromosome 8"/>
</dbReference>
<proteinExistence type="predicted"/>
<accession>A0A9Q0WKH7</accession>
<comment type="caution">
    <text evidence="1">The sequence shown here is derived from an EMBL/GenBank/DDBJ whole genome shotgun (WGS) entry which is preliminary data.</text>
</comment>
<dbReference type="AlphaFoldDB" id="A0A9Q0WKH7"/>
<evidence type="ECO:0000313" key="2">
    <source>
        <dbReference type="Proteomes" id="UP001151752"/>
    </source>
</evidence>
<name>A0A9Q0WKH7_9ROSI</name>
<evidence type="ECO:0000313" key="1">
    <source>
        <dbReference type="EMBL" id="KAJ6768051.1"/>
    </source>
</evidence>
<dbReference type="EMBL" id="JAPFFM010000003">
    <property type="protein sequence ID" value="KAJ6768051.1"/>
    <property type="molecule type" value="Genomic_DNA"/>
</dbReference>
<reference evidence="1" key="1">
    <citation type="submission" date="2022-11" db="EMBL/GenBank/DDBJ databases">
        <authorList>
            <person name="Hyden B.L."/>
            <person name="Feng K."/>
            <person name="Yates T."/>
            <person name="Jawdy S."/>
            <person name="Smart L.B."/>
            <person name="Muchero W."/>
        </authorList>
    </citation>
    <scope>NUCLEOTIDE SEQUENCE</scope>
    <source>
        <tissue evidence="1">Shoot tip</tissue>
    </source>
</reference>